<sequence>MVNIRREIHKNPELAFEEFDTSSLIRLELDKMGVEYRCRWRVPASWPPSAPVLLRLWL</sequence>
<dbReference type="PANTHER" id="PTHR11014:SF147">
    <property type="entry name" value="PEPTIDASE M20 DIMERISATION DOMAIN-CONTAINING PROTEIN"/>
    <property type="match status" value="1"/>
</dbReference>
<organism evidence="1">
    <name type="scientific">Sesamum latifolium</name>
    <dbReference type="NCBI Taxonomy" id="2727402"/>
    <lineage>
        <taxon>Eukaryota</taxon>
        <taxon>Viridiplantae</taxon>
        <taxon>Streptophyta</taxon>
        <taxon>Embryophyta</taxon>
        <taxon>Tracheophyta</taxon>
        <taxon>Spermatophyta</taxon>
        <taxon>Magnoliopsida</taxon>
        <taxon>eudicotyledons</taxon>
        <taxon>Gunneridae</taxon>
        <taxon>Pentapetalae</taxon>
        <taxon>asterids</taxon>
        <taxon>lamiids</taxon>
        <taxon>Lamiales</taxon>
        <taxon>Pedaliaceae</taxon>
        <taxon>Sesamum</taxon>
    </lineage>
</organism>
<dbReference type="Gene3D" id="3.40.630.10">
    <property type="entry name" value="Zn peptidases"/>
    <property type="match status" value="1"/>
</dbReference>
<dbReference type="GO" id="GO:0005783">
    <property type="term" value="C:endoplasmic reticulum"/>
    <property type="evidence" value="ECO:0007669"/>
    <property type="project" value="TreeGrafter"/>
</dbReference>
<dbReference type="SUPFAM" id="SSF53187">
    <property type="entry name" value="Zn-dependent exopeptidases"/>
    <property type="match status" value="1"/>
</dbReference>
<protein>
    <submittedName>
        <fullName evidence="1">IAA-amino acid hydrolase ILR1-like 1</fullName>
    </submittedName>
</protein>
<dbReference type="EMBL" id="JACGWN010000011">
    <property type="protein sequence ID" value="KAL0421298.1"/>
    <property type="molecule type" value="Genomic_DNA"/>
</dbReference>
<evidence type="ECO:0000313" key="1">
    <source>
        <dbReference type="EMBL" id="KAL0421298.1"/>
    </source>
</evidence>
<dbReference type="AlphaFoldDB" id="A0AAW2UWI1"/>
<proteinExistence type="predicted"/>
<name>A0AAW2UWI1_9LAMI</name>
<dbReference type="GO" id="GO:0010179">
    <property type="term" value="F:IAA-Ala conjugate hydrolase activity"/>
    <property type="evidence" value="ECO:0007669"/>
    <property type="project" value="TreeGrafter"/>
</dbReference>
<comment type="caution">
    <text evidence="1">The sequence shown here is derived from an EMBL/GenBank/DDBJ whole genome shotgun (WGS) entry which is preliminary data.</text>
</comment>
<dbReference type="InterPro" id="IPR017439">
    <property type="entry name" value="Amidohydrolase"/>
</dbReference>
<keyword evidence="1" id="KW-0378">Hydrolase</keyword>
<reference evidence="1" key="2">
    <citation type="journal article" date="2024" name="Plant">
        <title>Genomic evolution and insights into agronomic trait innovations of Sesamum species.</title>
        <authorList>
            <person name="Miao H."/>
            <person name="Wang L."/>
            <person name="Qu L."/>
            <person name="Liu H."/>
            <person name="Sun Y."/>
            <person name="Le M."/>
            <person name="Wang Q."/>
            <person name="Wei S."/>
            <person name="Zheng Y."/>
            <person name="Lin W."/>
            <person name="Duan Y."/>
            <person name="Cao H."/>
            <person name="Xiong S."/>
            <person name="Wang X."/>
            <person name="Wei L."/>
            <person name="Li C."/>
            <person name="Ma Q."/>
            <person name="Ju M."/>
            <person name="Zhao R."/>
            <person name="Li G."/>
            <person name="Mu C."/>
            <person name="Tian Q."/>
            <person name="Mei H."/>
            <person name="Zhang T."/>
            <person name="Gao T."/>
            <person name="Zhang H."/>
        </authorList>
    </citation>
    <scope>NUCLEOTIDE SEQUENCE</scope>
    <source>
        <strain evidence="1">KEN1</strain>
    </source>
</reference>
<reference evidence="1" key="1">
    <citation type="submission" date="2020-06" db="EMBL/GenBank/DDBJ databases">
        <authorList>
            <person name="Li T."/>
            <person name="Hu X."/>
            <person name="Zhang T."/>
            <person name="Song X."/>
            <person name="Zhang H."/>
            <person name="Dai N."/>
            <person name="Sheng W."/>
            <person name="Hou X."/>
            <person name="Wei L."/>
        </authorList>
    </citation>
    <scope>NUCLEOTIDE SEQUENCE</scope>
    <source>
        <strain evidence="1">KEN1</strain>
        <tissue evidence="1">Leaf</tissue>
    </source>
</reference>
<dbReference type="PANTHER" id="PTHR11014">
    <property type="entry name" value="PEPTIDASE M20 FAMILY MEMBER"/>
    <property type="match status" value="1"/>
</dbReference>
<dbReference type="GO" id="GO:0009850">
    <property type="term" value="P:auxin metabolic process"/>
    <property type="evidence" value="ECO:0007669"/>
    <property type="project" value="TreeGrafter"/>
</dbReference>
<accession>A0AAW2UWI1</accession>
<gene>
    <name evidence="1" type="ORF">Slati_3152700</name>
</gene>